<evidence type="ECO:0000313" key="3">
    <source>
        <dbReference type="Proteomes" id="UP000095300"/>
    </source>
</evidence>
<accession>A0A1I8QB87</accession>
<dbReference type="VEuPathDB" id="VectorBase:SCAU015554"/>
<proteinExistence type="predicted"/>
<feature type="compositionally biased region" description="Polar residues" evidence="1">
    <location>
        <begin position="88"/>
        <end position="97"/>
    </location>
</feature>
<sequence>MATNSASAVASISSTLWYGFGAVASPPMMAALATMATSTVKVAASALNSSITTGTIALLSERHHQQQQQQHHPPLAAPPQQQAYQQHSLAGNNTSRVAASVDPASGSNTNTSLGYPHNSNSNSNNFTSFLLPTHMNSNGSYMGSGGGVDGSMLLTDSASSANTFLSSSGNNTLVDGFMVDHLPLQLITSTTPKVNLDIEIDIQLLTSDYDGTT</sequence>
<reference evidence="2" key="1">
    <citation type="submission" date="2020-05" db="UniProtKB">
        <authorList>
            <consortium name="EnsemblMetazoa"/>
        </authorList>
    </citation>
    <scope>IDENTIFICATION</scope>
    <source>
        <strain evidence="2">USDA</strain>
    </source>
</reference>
<dbReference type="Proteomes" id="UP000095300">
    <property type="component" value="Unassembled WGS sequence"/>
</dbReference>
<keyword evidence="3" id="KW-1185">Reference proteome</keyword>
<protein>
    <submittedName>
        <fullName evidence="2">Uncharacterized protein</fullName>
    </submittedName>
</protein>
<evidence type="ECO:0000256" key="1">
    <source>
        <dbReference type="SAM" id="MobiDB-lite"/>
    </source>
</evidence>
<feature type="region of interest" description="Disordered" evidence="1">
    <location>
        <begin position="61"/>
        <end position="119"/>
    </location>
</feature>
<dbReference type="EnsemblMetazoa" id="SCAU015554-RA">
    <property type="protein sequence ID" value="SCAU015554-PA"/>
    <property type="gene ID" value="SCAU015554"/>
</dbReference>
<feature type="compositionally biased region" description="Low complexity" evidence="1">
    <location>
        <begin position="66"/>
        <end position="87"/>
    </location>
</feature>
<dbReference type="STRING" id="35570.A0A1I8QB87"/>
<organism evidence="2 3">
    <name type="scientific">Stomoxys calcitrans</name>
    <name type="common">Stable fly</name>
    <name type="synonym">Conops calcitrans</name>
    <dbReference type="NCBI Taxonomy" id="35570"/>
    <lineage>
        <taxon>Eukaryota</taxon>
        <taxon>Metazoa</taxon>
        <taxon>Ecdysozoa</taxon>
        <taxon>Arthropoda</taxon>
        <taxon>Hexapoda</taxon>
        <taxon>Insecta</taxon>
        <taxon>Pterygota</taxon>
        <taxon>Neoptera</taxon>
        <taxon>Endopterygota</taxon>
        <taxon>Diptera</taxon>
        <taxon>Brachycera</taxon>
        <taxon>Muscomorpha</taxon>
        <taxon>Muscoidea</taxon>
        <taxon>Muscidae</taxon>
        <taxon>Stomoxys</taxon>
    </lineage>
</organism>
<gene>
    <name evidence="2" type="primary">106094990</name>
</gene>
<dbReference type="AlphaFoldDB" id="A0A1I8QB87"/>
<name>A0A1I8QB87_STOCA</name>
<evidence type="ECO:0000313" key="2">
    <source>
        <dbReference type="EnsemblMetazoa" id="SCAU015554-PA"/>
    </source>
</evidence>